<evidence type="ECO:0000256" key="1">
    <source>
        <dbReference type="SAM" id="Phobius"/>
    </source>
</evidence>
<dbReference type="EMBL" id="BAABWU010000005">
    <property type="protein sequence ID" value="GAA6196347.1"/>
    <property type="molecule type" value="Genomic_DNA"/>
</dbReference>
<name>A0ABQ0AKF0_9RHOB</name>
<dbReference type="InterPro" id="IPR018919">
    <property type="entry name" value="DUF2484"/>
</dbReference>
<keyword evidence="1" id="KW-0472">Membrane</keyword>
<keyword evidence="1" id="KW-0812">Transmembrane</keyword>
<dbReference type="RefSeq" id="WP_353399071.1">
    <property type="nucleotide sequence ID" value="NZ_BAABWU010000005.1"/>
</dbReference>
<sequence length="85" mass="9730">MSLIAAILWVLATTAVAMLPVERHFVPGRILLCIAPFLLVWMGFELGWMAVAFGLFAVGSMYRRPIKYYWTKWRQPTEGPQCPSR</sequence>
<dbReference type="Proteomes" id="UP001441944">
    <property type="component" value="Unassembled WGS sequence"/>
</dbReference>
<accession>A0ABQ0AKF0</accession>
<dbReference type="Pfam" id="PF10658">
    <property type="entry name" value="DUF2484"/>
    <property type="match status" value="1"/>
</dbReference>
<protein>
    <recommendedName>
        <fullName evidence="4">UDP-N-acetylmuramate--alanine ligase</fullName>
    </recommendedName>
</protein>
<keyword evidence="3" id="KW-1185">Reference proteome</keyword>
<feature type="transmembrane region" description="Helical" evidence="1">
    <location>
        <begin position="34"/>
        <end position="58"/>
    </location>
</feature>
<evidence type="ECO:0008006" key="4">
    <source>
        <dbReference type="Google" id="ProtNLM"/>
    </source>
</evidence>
<gene>
    <name evidence="2" type="ORF">NBRC116598_17910</name>
</gene>
<organism evidence="2 3">
    <name type="scientific">Pseudophaeobacter arcticus</name>
    <dbReference type="NCBI Taxonomy" id="385492"/>
    <lineage>
        <taxon>Bacteria</taxon>
        <taxon>Pseudomonadati</taxon>
        <taxon>Pseudomonadota</taxon>
        <taxon>Alphaproteobacteria</taxon>
        <taxon>Rhodobacterales</taxon>
        <taxon>Paracoccaceae</taxon>
        <taxon>Pseudophaeobacter</taxon>
    </lineage>
</organism>
<proteinExistence type="predicted"/>
<keyword evidence="1" id="KW-1133">Transmembrane helix</keyword>
<comment type="caution">
    <text evidence="2">The sequence shown here is derived from an EMBL/GenBank/DDBJ whole genome shotgun (WGS) entry which is preliminary data.</text>
</comment>
<evidence type="ECO:0000313" key="3">
    <source>
        <dbReference type="Proteomes" id="UP001441944"/>
    </source>
</evidence>
<evidence type="ECO:0000313" key="2">
    <source>
        <dbReference type="EMBL" id="GAA6196347.1"/>
    </source>
</evidence>
<reference evidence="2 3" key="1">
    <citation type="submission" date="2024-04" db="EMBL/GenBank/DDBJ databases">
        <title>Draft genome sequence of Pseudophaeobacter arcticus NBRC 116598.</title>
        <authorList>
            <person name="Miyakawa T."/>
            <person name="Kusuya Y."/>
            <person name="Miura T."/>
        </authorList>
    </citation>
    <scope>NUCLEOTIDE SEQUENCE [LARGE SCALE GENOMIC DNA]</scope>
    <source>
        <strain evidence="2 3">SU-CL00105</strain>
    </source>
</reference>